<dbReference type="Gene3D" id="3.40.50.300">
    <property type="entry name" value="P-loop containing nucleotide triphosphate hydrolases"/>
    <property type="match status" value="1"/>
</dbReference>
<dbReference type="SUPFAM" id="SSF52540">
    <property type="entry name" value="P-loop containing nucleoside triphosphate hydrolases"/>
    <property type="match status" value="1"/>
</dbReference>
<evidence type="ECO:0000259" key="5">
    <source>
        <dbReference type="SMART" id="SM00534"/>
    </source>
</evidence>
<dbReference type="PANTHER" id="PTHR11361">
    <property type="entry name" value="DNA MISMATCH REPAIR PROTEIN MUTS FAMILY MEMBER"/>
    <property type="match status" value="1"/>
</dbReference>
<dbReference type="SMART" id="SM00534">
    <property type="entry name" value="MUTSac"/>
    <property type="match status" value="1"/>
</dbReference>
<feature type="transmembrane region" description="Helical" evidence="4">
    <location>
        <begin position="202"/>
        <end position="222"/>
    </location>
</feature>
<keyword evidence="3" id="KW-0238">DNA-binding</keyword>
<dbReference type="InterPro" id="IPR000432">
    <property type="entry name" value="DNA_mismatch_repair_MutS_C"/>
</dbReference>
<dbReference type="Proteomes" id="UP000647133">
    <property type="component" value="Unassembled WGS sequence"/>
</dbReference>
<keyword evidence="4" id="KW-1133">Transmembrane helix</keyword>
<feature type="transmembrane region" description="Helical" evidence="4">
    <location>
        <begin position="48"/>
        <end position="69"/>
    </location>
</feature>
<keyword evidence="1" id="KW-0547">Nucleotide-binding</keyword>
<feature type="transmembrane region" description="Helical" evidence="4">
    <location>
        <begin position="21"/>
        <end position="42"/>
    </location>
</feature>
<protein>
    <submittedName>
        <fullName evidence="6">DNA mismatch repair protein</fullName>
    </submittedName>
</protein>
<dbReference type="EMBL" id="JACYTQ010000002">
    <property type="protein sequence ID" value="MBD8488960.1"/>
    <property type="molecule type" value="Genomic_DNA"/>
</dbReference>
<dbReference type="Pfam" id="PF00488">
    <property type="entry name" value="MutS_V"/>
    <property type="match status" value="1"/>
</dbReference>
<evidence type="ECO:0000256" key="3">
    <source>
        <dbReference type="ARBA" id="ARBA00023125"/>
    </source>
</evidence>
<keyword evidence="2" id="KW-0067">ATP-binding</keyword>
<dbReference type="RefSeq" id="WP_192009804.1">
    <property type="nucleotide sequence ID" value="NZ_JACYTQ010000002.1"/>
</dbReference>
<evidence type="ECO:0000256" key="2">
    <source>
        <dbReference type="ARBA" id="ARBA00022840"/>
    </source>
</evidence>
<reference evidence="6 7" key="1">
    <citation type="submission" date="2020-09" db="EMBL/GenBank/DDBJ databases">
        <title>Echinicola sp. CAU 1574 isolated from sand of Sido Beach.</title>
        <authorList>
            <person name="Kim W."/>
        </authorList>
    </citation>
    <scope>NUCLEOTIDE SEQUENCE [LARGE SCALE GENOMIC DNA]</scope>
    <source>
        <strain evidence="6 7">CAU 1574</strain>
    </source>
</reference>
<feature type="domain" description="DNA mismatch repair proteins mutS family" evidence="5">
    <location>
        <begin position="409"/>
        <end position="582"/>
    </location>
</feature>
<dbReference type="PANTHER" id="PTHR11361:SF99">
    <property type="entry name" value="DNA MISMATCH REPAIR PROTEIN"/>
    <property type="match status" value="1"/>
</dbReference>
<feature type="transmembrane region" description="Helical" evidence="4">
    <location>
        <begin position="316"/>
        <end position="335"/>
    </location>
</feature>
<evidence type="ECO:0000256" key="1">
    <source>
        <dbReference type="ARBA" id="ARBA00022741"/>
    </source>
</evidence>
<evidence type="ECO:0000313" key="6">
    <source>
        <dbReference type="EMBL" id="MBD8488960.1"/>
    </source>
</evidence>
<keyword evidence="4" id="KW-0472">Membrane</keyword>
<comment type="caution">
    <text evidence="6">The sequence shown here is derived from an EMBL/GenBank/DDBJ whole genome shotgun (WGS) entry which is preliminary data.</text>
</comment>
<accession>A0ABR9AM30</accession>
<keyword evidence="4" id="KW-0812">Transmembrane</keyword>
<dbReference type="InterPro" id="IPR045076">
    <property type="entry name" value="MutS"/>
</dbReference>
<feature type="transmembrane region" description="Helical" evidence="4">
    <location>
        <begin position="228"/>
        <end position="246"/>
    </location>
</feature>
<gene>
    <name evidence="6" type="ORF">IFO69_09405</name>
</gene>
<dbReference type="InterPro" id="IPR027417">
    <property type="entry name" value="P-loop_NTPase"/>
</dbReference>
<sequence>MTVDFRTTNATEELRTCKQKMASLALSRLVLFFALGAVLIVGLTEIKWLLLLFFPLSALFIYFILLFNLQKDRQAFLKAVLQMEKDTVLRQNRELSSFDKGEVHKDKQHPFCNDLDLFGDHSLFQLIDHTVGEGGKALLADWMKAQVDPELAEKRFPAIRELSREKVFVRNFEAIGKAFMKEEKSKKAFYQWLKEPQAWKSFYFLPMVAGPSVGILLLFAWLFAGWSIAYISAWILLGLLALGMVFKPLLRASKVMPDEGDLKTLTAWARELEKLSFDDPYLKKLQSPVFEKSYKASVALKSLEQRSFMVQNRINMIYLIFNLLFWIDFIALFRLERWKQKHAGHMQAWETVFQEWQVLVSLAAFTNEEELDCRVDWTDSLSLEVENLKHPLLRHETCVGNDFKMEENQKTVLLTGSNMSGKTTFMRTLGINLVLVNLGLSPFAAKFVTGPFQLFTSMRNTDNLGESVSSFYAELARIKGLLDQAEKQLPIFFLLDEILKGTNTTDRVMGSEALIQQLAESHSKGIISTHDIELSELDNKIPTLVNYSFHSDIKDNEILFDYKIKKGPCPSFNAHKLMELMGIRFQY</sequence>
<keyword evidence="7" id="KW-1185">Reference proteome</keyword>
<evidence type="ECO:0000256" key="4">
    <source>
        <dbReference type="SAM" id="Phobius"/>
    </source>
</evidence>
<name>A0ABR9AM30_9BACT</name>
<organism evidence="6 7">
    <name type="scientific">Echinicola arenosa</name>
    <dbReference type="NCBI Taxonomy" id="2774144"/>
    <lineage>
        <taxon>Bacteria</taxon>
        <taxon>Pseudomonadati</taxon>
        <taxon>Bacteroidota</taxon>
        <taxon>Cytophagia</taxon>
        <taxon>Cytophagales</taxon>
        <taxon>Cyclobacteriaceae</taxon>
        <taxon>Echinicola</taxon>
    </lineage>
</organism>
<evidence type="ECO:0000313" key="7">
    <source>
        <dbReference type="Proteomes" id="UP000647133"/>
    </source>
</evidence>
<proteinExistence type="predicted"/>